<proteinExistence type="predicted"/>
<sequence>MAMSKIGLLFDDERTHVLIPNIRIYPLHQTFIGKAASLSIMELLVLTDSIKIQVRSEYNFS</sequence>
<dbReference type="Proteomes" id="UP001314170">
    <property type="component" value="Unassembled WGS sequence"/>
</dbReference>
<keyword evidence="2" id="KW-1185">Reference proteome</keyword>
<name>A0AAV1RX82_9ROSI</name>
<gene>
    <name evidence="1" type="ORF">DCAF_LOCUS16372</name>
</gene>
<dbReference type="EMBL" id="CAWUPB010001160">
    <property type="protein sequence ID" value="CAK7341613.1"/>
    <property type="molecule type" value="Genomic_DNA"/>
</dbReference>
<accession>A0AAV1RX82</accession>
<reference evidence="1 2" key="1">
    <citation type="submission" date="2024-01" db="EMBL/GenBank/DDBJ databases">
        <authorList>
            <person name="Waweru B."/>
        </authorList>
    </citation>
    <scope>NUCLEOTIDE SEQUENCE [LARGE SCALE GENOMIC DNA]</scope>
</reference>
<dbReference type="AlphaFoldDB" id="A0AAV1RX82"/>
<evidence type="ECO:0000313" key="2">
    <source>
        <dbReference type="Proteomes" id="UP001314170"/>
    </source>
</evidence>
<comment type="caution">
    <text evidence="1">The sequence shown here is derived from an EMBL/GenBank/DDBJ whole genome shotgun (WGS) entry which is preliminary data.</text>
</comment>
<protein>
    <submittedName>
        <fullName evidence="1">Uncharacterized protein</fullName>
    </submittedName>
</protein>
<evidence type="ECO:0000313" key="1">
    <source>
        <dbReference type="EMBL" id="CAK7341613.1"/>
    </source>
</evidence>
<organism evidence="1 2">
    <name type="scientific">Dovyalis caffra</name>
    <dbReference type="NCBI Taxonomy" id="77055"/>
    <lineage>
        <taxon>Eukaryota</taxon>
        <taxon>Viridiplantae</taxon>
        <taxon>Streptophyta</taxon>
        <taxon>Embryophyta</taxon>
        <taxon>Tracheophyta</taxon>
        <taxon>Spermatophyta</taxon>
        <taxon>Magnoliopsida</taxon>
        <taxon>eudicotyledons</taxon>
        <taxon>Gunneridae</taxon>
        <taxon>Pentapetalae</taxon>
        <taxon>rosids</taxon>
        <taxon>fabids</taxon>
        <taxon>Malpighiales</taxon>
        <taxon>Salicaceae</taxon>
        <taxon>Flacourtieae</taxon>
        <taxon>Dovyalis</taxon>
    </lineage>
</organism>